<evidence type="ECO:0000256" key="1">
    <source>
        <dbReference type="SAM" id="Phobius"/>
    </source>
</evidence>
<feature type="transmembrane region" description="Helical" evidence="1">
    <location>
        <begin position="155"/>
        <end position="174"/>
    </location>
</feature>
<keyword evidence="1" id="KW-1133">Transmembrane helix</keyword>
<feature type="non-terminal residue" evidence="2">
    <location>
        <position position="1"/>
    </location>
</feature>
<evidence type="ECO:0008006" key="4">
    <source>
        <dbReference type="Google" id="ProtNLM"/>
    </source>
</evidence>
<feature type="transmembrane region" description="Helical" evidence="1">
    <location>
        <begin position="115"/>
        <end position="143"/>
    </location>
</feature>
<keyword evidence="1" id="KW-0812">Transmembrane</keyword>
<dbReference type="EMBL" id="BTSX01000006">
    <property type="protein sequence ID" value="GMT03561.1"/>
    <property type="molecule type" value="Genomic_DNA"/>
</dbReference>
<feature type="transmembrane region" description="Helical" evidence="1">
    <location>
        <begin position="58"/>
        <end position="77"/>
    </location>
</feature>
<keyword evidence="3" id="KW-1185">Reference proteome</keyword>
<comment type="caution">
    <text evidence="2">The sequence shown here is derived from an EMBL/GenBank/DDBJ whole genome shotgun (WGS) entry which is preliminary data.</text>
</comment>
<proteinExistence type="predicted"/>
<feature type="transmembrane region" description="Helical" evidence="1">
    <location>
        <begin position="89"/>
        <end position="108"/>
    </location>
</feature>
<dbReference type="AlphaFoldDB" id="A0AAV5UAR7"/>
<dbReference type="Proteomes" id="UP001432027">
    <property type="component" value="Unassembled WGS sequence"/>
</dbReference>
<keyword evidence="1" id="KW-0472">Membrane</keyword>
<evidence type="ECO:0000313" key="3">
    <source>
        <dbReference type="Proteomes" id="UP001432027"/>
    </source>
</evidence>
<accession>A0AAV5UAR7</accession>
<reference evidence="2" key="1">
    <citation type="submission" date="2023-10" db="EMBL/GenBank/DDBJ databases">
        <title>Genome assembly of Pristionchus species.</title>
        <authorList>
            <person name="Yoshida K."/>
            <person name="Sommer R.J."/>
        </authorList>
    </citation>
    <scope>NUCLEOTIDE SEQUENCE</scope>
    <source>
        <strain evidence="2">RS0144</strain>
    </source>
</reference>
<gene>
    <name evidence="2" type="ORF">PENTCL1PPCAC_25735</name>
</gene>
<organism evidence="2 3">
    <name type="scientific">Pristionchus entomophagus</name>
    <dbReference type="NCBI Taxonomy" id="358040"/>
    <lineage>
        <taxon>Eukaryota</taxon>
        <taxon>Metazoa</taxon>
        <taxon>Ecdysozoa</taxon>
        <taxon>Nematoda</taxon>
        <taxon>Chromadorea</taxon>
        <taxon>Rhabditida</taxon>
        <taxon>Rhabditina</taxon>
        <taxon>Diplogasteromorpha</taxon>
        <taxon>Diplogasteroidea</taxon>
        <taxon>Neodiplogasteridae</taxon>
        <taxon>Pristionchus</taxon>
    </lineage>
</organism>
<protein>
    <recommendedName>
        <fullName evidence="4">MARVEL domain-containing protein</fullName>
    </recommendedName>
</protein>
<name>A0AAV5UAR7_9BILA</name>
<sequence>SGLMEIPSAPPPYSEVIAHTPTTLHCPIATVYFPTTNHINGHEQPPNRARRIMKAAKGCIVVALLMIISIAAFLILATGEAHRTQFNPWIVSITLIHVIFLISGFYGIDKKKPYFILPIIIVTGIFLVLVVIATAVAVFWLIMGSGGKTGSQLFPVAYVLIFAGALIFCAGYFIQHSVEARRIIIEEKEMGKYLAVNTS</sequence>
<evidence type="ECO:0000313" key="2">
    <source>
        <dbReference type="EMBL" id="GMT03561.1"/>
    </source>
</evidence>